<proteinExistence type="predicted"/>
<gene>
    <name evidence="3" type="ORF">DFH08DRAFT_967480</name>
</gene>
<dbReference type="PANTHER" id="PTHR33840:SF1">
    <property type="entry name" value="TLE1 PHOSPHOLIPASE DOMAIN-CONTAINING PROTEIN"/>
    <property type="match status" value="1"/>
</dbReference>
<reference evidence="3" key="1">
    <citation type="submission" date="2023-03" db="EMBL/GenBank/DDBJ databases">
        <title>Massive genome expansion in bonnet fungi (Mycena s.s.) driven by repeated elements and novel gene families across ecological guilds.</title>
        <authorList>
            <consortium name="Lawrence Berkeley National Laboratory"/>
            <person name="Harder C.B."/>
            <person name="Miyauchi S."/>
            <person name="Viragh M."/>
            <person name="Kuo A."/>
            <person name="Thoen E."/>
            <person name="Andreopoulos B."/>
            <person name="Lu D."/>
            <person name="Skrede I."/>
            <person name="Drula E."/>
            <person name="Henrissat B."/>
            <person name="Morin E."/>
            <person name="Kohler A."/>
            <person name="Barry K."/>
            <person name="LaButti K."/>
            <person name="Morin E."/>
            <person name="Salamov A."/>
            <person name="Lipzen A."/>
            <person name="Mereny Z."/>
            <person name="Hegedus B."/>
            <person name="Baldrian P."/>
            <person name="Stursova M."/>
            <person name="Weitz H."/>
            <person name="Taylor A."/>
            <person name="Grigoriev I.V."/>
            <person name="Nagy L.G."/>
            <person name="Martin F."/>
            <person name="Kauserud H."/>
        </authorList>
    </citation>
    <scope>NUCLEOTIDE SEQUENCE</scope>
    <source>
        <strain evidence="3">CBHHK002</strain>
    </source>
</reference>
<evidence type="ECO:0000256" key="1">
    <source>
        <dbReference type="SAM" id="MobiDB-lite"/>
    </source>
</evidence>
<feature type="region of interest" description="Disordered" evidence="1">
    <location>
        <begin position="44"/>
        <end position="64"/>
    </location>
</feature>
<evidence type="ECO:0000313" key="3">
    <source>
        <dbReference type="EMBL" id="KAJ7328340.1"/>
    </source>
</evidence>
<organism evidence="3 4">
    <name type="scientific">Mycena albidolilacea</name>
    <dbReference type="NCBI Taxonomy" id="1033008"/>
    <lineage>
        <taxon>Eukaryota</taxon>
        <taxon>Fungi</taxon>
        <taxon>Dikarya</taxon>
        <taxon>Basidiomycota</taxon>
        <taxon>Agaricomycotina</taxon>
        <taxon>Agaricomycetes</taxon>
        <taxon>Agaricomycetidae</taxon>
        <taxon>Agaricales</taxon>
        <taxon>Marasmiineae</taxon>
        <taxon>Mycenaceae</taxon>
        <taxon>Mycena</taxon>
    </lineage>
</organism>
<name>A0AAD7EIM7_9AGAR</name>
<dbReference type="PANTHER" id="PTHR33840">
    <property type="match status" value="1"/>
</dbReference>
<evidence type="ECO:0000259" key="2">
    <source>
        <dbReference type="Pfam" id="PF09994"/>
    </source>
</evidence>
<feature type="domain" description="T6SS Phospholipase effector Tle1-like catalytic" evidence="2">
    <location>
        <begin position="30"/>
        <end position="321"/>
    </location>
</feature>
<keyword evidence="4" id="KW-1185">Reference proteome</keyword>
<dbReference type="InterPro" id="IPR018712">
    <property type="entry name" value="Tle1-like_cat"/>
</dbReference>
<evidence type="ECO:0000313" key="4">
    <source>
        <dbReference type="Proteomes" id="UP001218218"/>
    </source>
</evidence>
<dbReference type="Pfam" id="PF09994">
    <property type="entry name" value="T6SS_Tle1-like_cat"/>
    <property type="match status" value="1"/>
</dbReference>
<dbReference type="EMBL" id="JARIHO010000039">
    <property type="protein sequence ID" value="KAJ7328340.1"/>
    <property type="molecule type" value="Genomic_DNA"/>
</dbReference>
<dbReference type="AlphaFoldDB" id="A0AAD7EIM7"/>
<protein>
    <recommendedName>
        <fullName evidence="2">T6SS Phospholipase effector Tle1-like catalytic domain-containing protein</fullName>
    </recommendedName>
</protein>
<dbReference type="Proteomes" id="UP001218218">
    <property type="component" value="Unassembled WGS sequence"/>
</dbReference>
<sequence length="515" mass="57404">MVGLQTVLKLPIKSESAERANLRHAAGTYKRLLIFCDGTGQQTDAPVASQSPKNTGHGAEGADKDWVPPSNVTRLCRVVAYADTVNGKEIDQITFYQNGVATGALTSLGETWSGVFGVGLNENVCEAYVWLCMNWIPGDEIFIFGFSRGAFTARALSGLIQTMGIIDRSNLGEFHIIYNDYTKRNVKDHPKKTLQPGWGVPGEEIKIKVVGVWDTVKSLGFPKSERARGIKSTITSALAWDNETDPHDAETCTNVENAFHALALDEKRAAFSPTLWSTADPKKTNLKQCWFPGAHSDVGGSYKDAQPFDSSDLSLLWMIRQCTPLLAFNDSRLWEELRVKGGRPWWGAQPLHDSYTVEFRLNGQVIRRPGQYFETQNVAVAPNTGGPQKESVHASVRLRLLRARMLAEHRKNRGPVVETETMGLKEKADKETPSMVRSDKLSDKYDCKAMEGFRLELVNPAEPKDGYKWVKRIDKGKVVELMEDRLEEKERKMLAPHVLTLLDDPSQTGLEFPAP</sequence>
<feature type="compositionally biased region" description="Polar residues" evidence="1">
    <location>
        <begin position="44"/>
        <end position="54"/>
    </location>
</feature>
<accession>A0AAD7EIM7</accession>
<comment type="caution">
    <text evidence="3">The sequence shown here is derived from an EMBL/GenBank/DDBJ whole genome shotgun (WGS) entry which is preliminary data.</text>
</comment>